<sequence>MSSDDPSKVRTEPGTLSLVSYALDMTNGGCAAPTGYFAPPFGTAGEQRADRTHQLDPYDRSKPIDRSNGTTAAGTDCATATRS</sequence>
<feature type="compositionally biased region" description="Low complexity" evidence="1">
    <location>
        <begin position="69"/>
        <end position="83"/>
    </location>
</feature>
<feature type="region of interest" description="Disordered" evidence="1">
    <location>
        <begin position="41"/>
        <end position="83"/>
    </location>
</feature>
<organism evidence="2 3">
    <name type="scientific">Streptomyces paromomycinus</name>
    <name type="common">Streptomyces rimosus subsp. paromomycinus</name>
    <dbReference type="NCBI Taxonomy" id="92743"/>
    <lineage>
        <taxon>Bacteria</taxon>
        <taxon>Bacillati</taxon>
        <taxon>Actinomycetota</taxon>
        <taxon>Actinomycetes</taxon>
        <taxon>Kitasatosporales</taxon>
        <taxon>Streptomycetaceae</taxon>
        <taxon>Streptomyces</taxon>
    </lineage>
</organism>
<evidence type="ECO:0000313" key="3">
    <source>
        <dbReference type="Proteomes" id="UP000286746"/>
    </source>
</evidence>
<dbReference type="Proteomes" id="UP000286746">
    <property type="component" value="Unassembled WGS sequence"/>
</dbReference>
<reference evidence="2 3" key="1">
    <citation type="submission" date="2018-11" db="EMBL/GenBank/DDBJ databases">
        <title>Whole genome sequence of Streptomyces paromomycinus NBRC 15454(T).</title>
        <authorList>
            <person name="Komaki H."/>
            <person name="Tamura T."/>
        </authorList>
    </citation>
    <scope>NUCLEOTIDE SEQUENCE [LARGE SCALE GENOMIC DNA]</scope>
    <source>
        <strain evidence="2 3">NBRC 15454</strain>
    </source>
</reference>
<proteinExistence type="predicted"/>
<gene>
    <name evidence="2" type="ORF">GKJPGBOP_03328</name>
</gene>
<comment type="caution">
    <text evidence="2">The sequence shown here is derived from an EMBL/GenBank/DDBJ whole genome shotgun (WGS) entry which is preliminary data.</text>
</comment>
<evidence type="ECO:0000256" key="1">
    <source>
        <dbReference type="SAM" id="MobiDB-lite"/>
    </source>
</evidence>
<protein>
    <submittedName>
        <fullName evidence="2">Uncharacterized protein</fullName>
    </submittedName>
</protein>
<accession>A0A401W2X1</accession>
<dbReference type="EMBL" id="BHZD01000001">
    <property type="protein sequence ID" value="GCD43646.1"/>
    <property type="molecule type" value="Genomic_DNA"/>
</dbReference>
<dbReference type="AlphaFoldDB" id="A0A401W2X1"/>
<feature type="compositionally biased region" description="Basic and acidic residues" evidence="1">
    <location>
        <begin position="47"/>
        <end position="65"/>
    </location>
</feature>
<keyword evidence="3" id="KW-1185">Reference proteome</keyword>
<evidence type="ECO:0000313" key="2">
    <source>
        <dbReference type="EMBL" id="GCD43646.1"/>
    </source>
</evidence>
<name>A0A401W2X1_STREY</name>